<feature type="region of interest" description="Disordered" evidence="1">
    <location>
        <begin position="430"/>
        <end position="456"/>
    </location>
</feature>
<sequence length="659" mass="75839">MKSKLSLLCKEEDDNQPDVIDLTTSCAYWGAFQFPVRPPDTFADNESVILNKLPTIKNIPGQLEEDASGSTSALSGTEKNNRNEESVTSTVGVVLDRIQNKSHRRQSKYMMKLNHDDVSAILRRNSFTANASSDYDVIPNTRTKHRYVRSKTADILISHESSIKNVQLVSRRNTQSVQPSTQRRNGSRWVTLKHNFLPAKSKMNLTENVYETPMEQQSSSSSLDSIVENKQGKKNSKSSTFERPCSISIPNSSTSYLSSVDNPLKKSNSPLVNRQRNTLNDATLEIANDTSLATNTNRHRSPLNELRNIIRRIGFKNHKNNKDSEMIDFNEQKKTSIKNHLQKQQANETHVQIADVEQMSFPRIIVEPLKVIYTNPQNFISFSPVPLEHANIQLDFDKVIQPDKRMIQDHSRYSFDTNNARNLLRKESITYGSTTPDDMSQDYQRKGNSDTGGYRKRDAQLPYDHQQLRVHWHDENIHHTTMELEQIVSCSLNLSSNLFELSNKILNYLQNELQLKLTDFYCYPNSSMIFQNEQNLEIIKYSIELQCRQFVLQSNSLVNGTIESVDTCISTLIDLYRRINKYTSIVNDNEQSVQLLKCTIQLIDVFKSCIHSAKLLVHGRLYDENIRMLMRQTSTLAQVLNELLKYLNNYKNYSMVRFL</sequence>
<gene>
    <name evidence="2" type="ORF">GPM918_LOCUS19661</name>
    <name evidence="3" type="ORF">OVA965_LOCUS27238</name>
    <name evidence="4" type="ORF">SRO942_LOCUS19658</name>
    <name evidence="5" type="ORF">TMI583_LOCUS27982</name>
</gene>
<feature type="compositionally biased region" description="Polar residues" evidence="1">
    <location>
        <begin position="430"/>
        <end position="442"/>
    </location>
</feature>
<dbReference type="AlphaFoldDB" id="A0A814QIP4"/>
<feature type="compositionally biased region" description="Polar residues" evidence="1">
    <location>
        <begin position="68"/>
        <end position="78"/>
    </location>
</feature>
<reference evidence="2" key="1">
    <citation type="submission" date="2021-02" db="EMBL/GenBank/DDBJ databases">
        <authorList>
            <person name="Nowell W R."/>
        </authorList>
    </citation>
    <scope>NUCLEOTIDE SEQUENCE</scope>
</reference>
<feature type="region of interest" description="Disordered" evidence="1">
    <location>
        <begin position="61"/>
        <end position="88"/>
    </location>
</feature>
<comment type="caution">
    <text evidence="2">The sequence shown here is derived from an EMBL/GenBank/DDBJ whole genome shotgun (WGS) entry which is preliminary data.</text>
</comment>
<accession>A0A814QIP4</accession>
<dbReference type="OrthoDB" id="9997580at2759"/>
<evidence type="ECO:0000313" key="2">
    <source>
        <dbReference type="EMBL" id="CAF1120394.1"/>
    </source>
</evidence>
<dbReference type="Proteomes" id="UP000681722">
    <property type="component" value="Unassembled WGS sequence"/>
</dbReference>
<dbReference type="EMBL" id="CAJOBC010006025">
    <property type="protein sequence ID" value="CAF3884003.1"/>
    <property type="molecule type" value="Genomic_DNA"/>
</dbReference>
<evidence type="ECO:0000256" key="1">
    <source>
        <dbReference type="SAM" id="MobiDB-lite"/>
    </source>
</evidence>
<dbReference type="EMBL" id="CAJOBA010039439">
    <property type="protein sequence ID" value="CAF4077557.1"/>
    <property type="molecule type" value="Genomic_DNA"/>
</dbReference>
<dbReference type="Proteomes" id="UP000682733">
    <property type="component" value="Unassembled WGS sequence"/>
</dbReference>
<evidence type="ECO:0000313" key="4">
    <source>
        <dbReference type="EMBL" id="CAF3884003.1"/>
    </source>
</evidence>
<protein>
    <submittedName>
        <fullName evidence="2">Uncharacterized protein</fullName>
    </submittedName>
</protein>
<name>A0A814QIP4_9BILA</name>
<dbReference type="EMBL" id="CAJNOK010017880">
    <property type="protein sequence ID" value="CAF1272184.1"/>
    <property type="molecule type" value="Genomic_DNA"/>
</dbReference>
<dbReference type="EMBL" id="CAJNOQ010006025">
    <property type="protein sequence ID" value="CAF1120394.1"/>
    <property type="molecule type" value="Genomic_DNA"/>
</dbReference>
<feature type="compositionally biased region" description="Basic and acidic residues" evidence="1">
    <location>
        <begin position="443"/>
        <end position="456"/>
    </location>
</feature>
<keyword evidence="6" id="KW-1185">Reference proteome</keyword>
<proteinExistence type="predicted"/>
<organism evidence="2 6">
    <name type="scientific">Didymodactylos carnosus</name>
    <dbReference type="NCBI Taxonomy" id="1234261"/>
    <lineage>
        <taxon>Eukaryota</taxon>
        <taxon>Metazoa</taxon>
        <taxon>Spiralia</taxon>
        <taxon>Gnathifera</taxon>
        <taxon>Rotifera</taxon>
        <taxon>Eurotatoria</taxon>
        <taxon>Bdelloidea</taxon>
        <taxon>Philodinida</taxon>
        <taxon>Philodinidae</taxon>
        <taxon>Didymodactylos</taxon>
    </lineage>
</organism>
<evidence type="ECO:0000313" key="6">
    <source>
        <dbReference type="Proteomes" id="UP000663829"/>
    </source>
</evidence>
<evidence type="ECO:0000313" key="3">
    <source>
        <dbReference type="EMBL" id="CAF1272184.1"/>
    </source>
</evidence>
<dbReference type="Proteomes" id="UP000663829">
    <property type="component" value="Unassembled WGS sequence"/>
</dbReference>
<feature type="region of interest" description="Disordered" evidence="1">
    <location>
        <begin position="252"/>
        <end position="271"/>
    </location>
</feature>
<evidence type="ECO:0000313" key="5">
    <source>
        <dbReference type="EMBL" id="CAF4077557.1"/>
    </source>
</evidence>
<dbReference type="Proteomes" id="UP000677228">
    <property type="component" value="Unassembled WGS sequence"/>
</dbReference>
<feature type="region of interest" description="Disordered" evidence="1">
    <location>
        <begin position="211"/>
        <end position="246"/>
    </location>
</feature>